<dbReference type="Pfam" id="PF03960">
    <property type="entry name" value="ArsC"/>
    <property type="match status" value="1"/>
</dbReference>
<proteinExistence type="predicted"/>
<dbReference type="EMBL" id="CAESGF010000026">
    <property type="protein sequence ID" value="CAB4365236.1"/>
    <property type="molecule type" value="Genomic_DNA"/>
</dbReference>
<dbReference type="SUPFAM" id="SSF52833">
    <property type="entry name" value="Thioredoxin-like"/>
    <property type="match status" value="1"/>
</dbReference>
<dbReference type="EMBL" id="CAEZYF010000001">
    <property type="protein sequence ID" value="CAB4702482.1"/>
    <property type="molecule type" value="Genomic_DNA"/>
</dbReference>
<gene>
    <name evidence="2" type="ORF">UFOPK2656_00143</name>
    <name evidence="3" type="ORF">UFOPK3099_00707</name>
    <name evidence="4" type="ORF">UFOPK3651_03373</name>
    <name evidence="5" type="ORF">UFOPK3931_01327</name>
    <name evidence="1" type="ORF">UFOPK4189_02984</name>
</gene>
<evidence type="ECO:0000313" key="2">
    <source>
        <dbReference type="EMBL" id="CAB4702482.1"/>
    </source>
</evidence>
<dbReference type="AlphaFoldDB" id="A0A6J6YLW1"/>
<dbReference type="EMBL" id="CAFAAV010000038">
    <property type="protein sequence ID" value="CAB4810531.1"/>
    <property type="molecule type" value="Genomic_DNA"/>
</dbReference>
<dbReference type="PROSITE" id="PS51353">
    <property type="entry name" value="ARSC"/>
    <property type="match status" value="1"/>
</dbReference>
<organism evidence="3">
    <name type="scientific">freshwater metagenome</name>
    <dbReference type="NCBI Taxonomy" id="449393"/>
    <lineage>
        <taxon>unclassified sequences</taxon>
        <taxon>metagenomes</taxon>
        <taxon>ecological metagenomes</taxon>
    </lineage>
</organism>
<reference evidence="3" key="1">
    <citation type="submission" date="2020-05" db="EMBL/GenBank/DDBJ databases">
        <authorList>
            <person name="Chiriac C."/>
            <person name="Salcher M."/>
            <person name="Ghai R."/>
            <person name="Kavagutti S V."/>
        </authorList>
    </citation>
    <scope>NUCLEOTIDE SEQUENCE</scope>
</reference>
<dbReference type="InterPro" id="IPR006660">
    <property type="entry name" value="Arsenate_reductase-like"/>
</dbReference>
<accession>A0A6J6YLW1</accession>
<dbReference type="EMBL" id="CAFBMT010000040">
    <property type="protein sequence ID" value="CAB4958867.1"/>
    <property type="molecule type" value="Genomic_DNA"/>
</dbReference>
<dbReference type="EMBL" id="CAFBOL010000029">
    <property type="protein sequence ID" value="CAB4988558.1"/>
    <property type="molecule type" value="Genomic_DNA"/>
</dbReference>
<evidence type="ECO:0000313" key="1">
    <source>
        <dbReference type="EMBL" id="CAB4365236.1"/>
    </source>
</evidence>
<evidence type="ECO:0000313" key="3">
    <source>
        <dbReference type="EMBL" id="CAB4810531.1"/>
    </source>
</evidence>
<evidence type="ECO:0000313" key="4">
    <source>
        <dbReference type="EMBL" id="CAB4958867.1"/>
    </source>
</evidence>
<name>A0A6J6YLW1_9ZZZZ</name>
<evidence type="ECO:0000313" key="5">
    <source>
        <dbReference type="EMBL" id="CAB4988558.1"/>
    </source>
</evidence>
<dbReference type="InterPro" id="IPR036249">
    <property type="entry name" value="Thioredoxin-like_sf"/>
</dbReference>
<dbReference type="PANTHER" id="PTHR30041">
    <property type="entry name" value="ARSENATE REDUCTASE"/>
    <property type="match status" value="1"/>
</dbReference>
<dbReference type="Gene3D" id="3.40.30.10">
    <property type="entry name" value="Glutaredoxin"/>
    <property type="match status" value="1"/>
</dbReference>
<sequence>MADVTIYHNPNCSSSVYAVDVAQELGVAADIVLYLKTPPDAATLRAIIAKLEDPVSDLVRRDSTWQKLGLSEVDAVTDDQVVDLLVRHKQLLQRPLLVTAETAIIGRPKDRVRTLLQG</sequence>
<dbReference type="PANTHER" id="PTHR30041:SF4">
    <property type="entry name" value="ARSENATE REDUCTASE"/>
    <property type="match status" value="1"/>
</dbReference>
<protein>
    <submittedName>
        <fullName evidence="3">Unannotated protein</fullName>
    </submittedName>
</protein>